<evidence type="ECO:0000256" key="1">
    <source>
        <dbReference type="SAM" id="Phobius"/>
    </source>
</evidence>
<keyword evidence="1" id="KW-0812">Transmembrane</keyword>
<dbReference type="EMBL" id="SOBT01000008">
    <property type="protein sequence ID" value="TDU31826.1"/>
    <property type="molecule type" value="Genomic_DNA"/>
</dbReference>
<evidence type="ECO:0000313" key="2">
    <source>
        <dbReference type="EMBL" id="TDU31826.1"/>
    </source>
</evidence>
<dbReference type="Proteomes" id="UP000295341">
    <property type="component" value="Unassembled WGS sequence"/>
</dbReference>
<organism evidence="2 3">
    <name type="scientific">Panacagrimonas perspica</name>
    <dbReference type="NCBI Taxonomy" id="381431"/>
    <lineage>
        <taxon>Bacteria</taxon>
        <taxon>Pseudomonadati</taxon>
        <taxon>Pseudomonadota</taxon>
        <taxon>Gammaproteobacteria</taxon>
        <taxon>Nevskiales</taxon>
        <taxon>Nevskiaceae</taxon>
        <taxon>Panacagrimonas</taxon>
    </lineage>
</organism>
<keyword evidence="1" id="KW-1133">Transmembrane helix</keyword>
<accession>A0A4V3F693</accession>
<feature type="transmembrane region" description="Helical" evidence="1">
    <location>
        <begin position="9"/>
        <end position="35"/>
    </location>
</feature>
<comment type="caution">
    <text evidence="2">The sequence shown here is derived from an EMBL/GenBank/DDBJ whole genome shotgun (WGS) entry which is preliminary data.</text>
</comment>
<name>A0A4V3F693_9GAMM</name>
<protein>
    <submittedName>
        <fullName evidence="2">Uncharacterized protein</fullName>
    </submittedName>
</protein>
<proteinExistence type="predicted"/>
<gene>
    <name evidence="2" type="ORF">DFR24_1208</name>
</gene>
<keyword evidence="1" id="KW-0472">Membrane</keyword>
<dbReference type="RefSeq" id="WP_133880384.1">
    <property type="nucleotide sequence ID" value="NZ_MWIN01000012.1"/>
</dbReference>
<sequence length="146" mass="15195">MFLRLRKGLYLLLAVGSVGGAILAFFGLLTSLVVLAAGLSKGEWADAALGLLMVLVCSAGVTGPVWILLAVVLLPNPSPKERRLLTGLLSAAVLAAGVVAIPMLMDVGEGSVGIGTPVVLFVLPMLVGVALLTELWLPVWRSRRRA</sequence>
<reference evidence="2 3" key="1">
    <citation type="submission" date="2019-03" db="EMBL/GenBank/DDBJ databases">
        <title>Genomic Encyclopedia of Type Strains, Phase IV (KMG-IV): sequencing the most valuable type-strain genomes for metagenomic binning, comparative biology and taxonomic classification.</title>
        <authorList>
            <person name="Goeker M."/>
        </authorList>
    </citation>
    <scope>NUCLEOTIDE SEQUENCE [LARGE SCALE GENOMIC DNA]</scope>
    <source>
        <strain evidence="2 3">DSM 26377</strain>
    </source>
</reference>
<feature type="transmembrane region" description="Helical" evidence="1">
    <location>
        <begin position="117"/>
        <end position="137"/>
    </location>
</feature>
<feature type="transmembrane region" description="Helical" evidence="1">
    <location>
        <begin position="47"/>
        <end position="72"/>
    </location>
</feature>
<keyword evidence="3" id="KW-1185">Reference proteome</keyword>
<dbReference type="AlphaFoldDB" id="A0A4V3F693"/>
<evidence type="ECO:0000313" key="3">
    <source>
        <dbReference type="Proteomes" id="UP000295341"/>
    </source>
</evidence>
<feature type="transmembrane region" description="Helical" evidence="1">
    <location>
        <begin position="84"/>
        <end position="105"/>
    </location>
</feature>